<dbReference type="SFLD" id="SFLDG01067">
    <property type="entry name" value="SPASM/twitch_domain_containing"/>
    <property type="match status" value="1"/>
</dbReference>
<dbReference type="InterPro" id="IPR013785">
    <property type="entry name" value="Aldolase_TIM"/>
</dbReference>
<keyword evidence="8" id="KW-1185">Reference proteome</keyword>
<dbReference type="Pfam" id="PF04055">
    <property type="entry name" value="Radical_SAM"/>
    <property type="match status" value="1"/>
</dbReference>
<dbReference type="InterPro" id="IPR058240">
    <property type="entry name" value="rSAM_sf"/>
</dbReference>
<dbReference type="SUPFAM" id="SSF102114">
    <property type="entry name" value="Radical SAM enzymes"/>
    <property type="match status" value="1"/>
</dbReference>
<dbReference type="Gene3D" id="3.20.20.70">
    <property type="entry name" value="Aldolase class I"/>
    <property type="match status" value="1"/>
</dbReference>
<dbReference type="EMBL" id="JAXIVS010000004">
    <property type="protein sequence ID" value="MDY7227225.1"/>
    <property type="molecule type" value="Genomic_DNA"/>
</dbReference>
<dbReference type="PROSITE" id="PS51918">
    <property type="entry name" value="RADICAL_SAM"/>
    <property type="match status" value="1"/>
</dbReference>
<dbReference type="SFLD" id="SFLDS00029">
    <property type="entry name" value="Radical_SAM"/>
    <property type="match status" value="1"/>
</dbReference>
<organism evidence="7 8">
    <name type="scientific">Hyalangium rubrum</name>
    <dbReference type="NCBI Taxonomy" id="3103134"/>
    <lineage>
        <taxon>Bacteria</taxon>
        <taxon>Pseudomonadati</taxon>
        <taxon>Myxococcota</taxon>
        <taxon>Myxococcia</taxon>
        <taxon>Myxococcales</taxon>
        <taxon>Cystobacterineae</taxon>
        <taxon>Archangiaceae</taxon>
        <taxon>Hyalangium</taxon>
    </lineage>
</organism>
<comment type="cofactor">
    <cofactor evidence="1">
        <name>[4Fe-4S] cluster</name>
        <dbReference type="ChEBI" id="CHEBI:49883"/>
    </cofactor>
</comment>
<keyword evidence="5" id="KW-0411">Iron-sulfur</keyword>
<keyword evidence="4" id="KW-0408">Iron</keyword>
<evidence type="ECO:0000256" key="5">
    <source>
        <dbReference type="ARBA" id="ARBA00023014"/>
    </source>
</evidence>
<feature type="domain" description="Radical SAM core" evidence="6">
    <location>
        <begin position="137"/>
        <end position="380"/>
    </location>
</feature>
<evidence type="ECO:0000256" key="4">
    <source>
        <dbReference type="ARBA" id="ARBA00023004"/>
    </source>
</evidence>
<evidence type="ECO:0000313" key="8">
    <source>
        <dbReference type="Proteomes" id="UP001291309"/>
    </source>
</evidence>
<dbReference type="RefSeq" id="WP_321545954.1">
    <property type="nucleotide sequence ID" value="NZ_JAXIVS010000004.1"/>
</dbReference>
<evidence type="ECO:0000256" key="1">
    <source>
        <dbReference type="ARBA" id="ARBA00001966"/>
    </source>
</evidence>
<evidence type="ECO:0000256" key="3">
    <source>
        <dbReference type="ARBA" id="ARBA00022723"/>
    </source>
</evidence>
<proteinExistence type="predicted"/>
<dbReference type="PANTHER" id="PTHR11228">
    <property type="entry name" value="RADICAL SAM DOMAIN PROTEIN"/>
    <property type="match status" value="1"/>
</dbReference>
<gene>
    <name evidence="7" type="ORF">SYV04_12515</name>
</gene>
<dbReference type="PANTHER" id="PTHR11228:SF7">
    <property type="entry name" value="PQQA PEPTIDE CYCLASE"/>
    <property type="match status" value="1"/>
</dbReference>
<keyword evidence="2" id="KW-0949">S-adenosyl-L-methionine</keyword>
<sequence>MGESLFHITVLSNLARAFDKYALSYSKARIPESTFPDRFFLLRREELDIGVRKAGKLLERLALPGDQLIALETQVPTEELMPNERTGLGRFVPRPEIRLTAVHGIEADGSLTAWDLEAALARSLRVLHPTLMPYEGLKPRSISFLPIARGCQADCAFCFSEASISADQAQAALSPEVVEGLLDQALARGAERAVITGGGEPGLLPLPRLVELVRACAERFPRKVVLISNGVFLSRLESEARSSALARLEEAGLTVLSLSRHHAEPARNAALMRLDTGTERVLESFRTGGFRVLKPRLIAVLQRGGLDSAESFSAYLEWAAAQGVEEVTWKELYVSTSEESVYHSRPSNRWSREHQVPLALATDWLEAQGWARVAALPWGSPVYEGEVGGRWMRVATYTEPSLFWERTQGLARSWNVLADGACYASLEDRHSRLELA</sequence>
<evidence type="ECO:0000259" key="6">
    <source>
        <dbReference type="PROSITE" id="PS51918"/>
    </source>
</evidence>
<accession>A0ABU5H196</accession>
<reference evidence="7 8" key="1">
    <citation type="submission" date="2023-12" db="EMBL/GenBank/DDBJ databases">
        <title>the genome sequence of Hyalangium sp. s54d21.</title>
        <authorList>
            <person name="Zhang X."/>
        </authorList>
    </citation>
    <scope>NUCLEOTIDE SEQUENCE [LARGE SCALE GENOMIC DNA]</scope>
    <source>
        <strain evidence="8">s54d21</strain>
    </source>
</reference>
<dbReference type="Proteomes" id="UP001291309">
    <property type="component" value="Unassembled WGS sequence"/>
</dbReference>
<dbReference type="InterPro" id="IPR007197">
    <property type="entry name" value="rSAM"/>
</dbReference>
<protein>
    <submittedName>
        <fullName evidence="7">Radical SAM protein</fullName>
    </submittedName>
</protein>
<dbReference type="CDD" id="cd01335">
    <property type="entry name" value="Radical_SAM"/>
    <property type="match status" value="1"/>
</dbReference>
<comment type="caution">
    <text evidence="7">The sequence shown here is derived from an EMBL/GenBank/DDBJ whole genome shotgun (WGS) entry which is preliminary data.</text>
</comment>
<dbReference type="InterPro" id="IPR050377">
    <property type="entry name" value="Radical_SAM_PqqE_MftC-like"/>
</dbReference>
<evidence type="ECO:0000256" key="2">
    <source>
        <dbReference type="ARBA" id="ARBA00022691"/>
    </source>
</evidence>
<keyword evidence="3" id="KW-0479">Metal-binding</keyword>
<name>A0ABU5H196_9BACT</name>
<evidence type="ECO:0000313" key="7">
    <source>
        <dbReference type="EMBL" id="MDY7227225.1"/>
    </source>
</evidence>